<dbReference type="AlphaFoldDB" id="A0A9N9HYM2"/>
<proteinExistence type="predicted"/>
<evidence type="ECO:0000256" key="1">
    <source>
        <dbReference type="SAM" id="MobiDB-lite"/>
    </source>
</evidence>
<name>A0A9N9HYM2_9GLOM</name>
<dbReference type="EMBL" id="CAJVPQ010008985">
    <property type="protein sequence ID" value="CAG8711723.1"/>
    <property type="molecule type" value="Genomic_DNA"/>
</dbReference>
<organism evidence="2 3">
    <name type="scientific">Funneliformis caledonium</name>
    <dbReference type="NCBI Taxonomy" id="1117310"/>
    <lineage>
        <taxon>Eukaryota</taxon>
        <taxon>Fungi</taxon>
        <taxon>Fungi incertae sedis</taxon>
        <taxon>Mucoromycota</taxon>
        <taxon>Glomeromycotina</taxon>
        <taxon>Glomeromycetes</taxon>
        <taxon>Glomerales</taxon>
        <taxon>Glomeraceae</taxon>
        <taxon>Funneliformis</taxon>
    </lineage>
</organism>
<feature type="compositionally biased region" description="Polar residues" evidence="1">
    <location>
        <begin position="26"/>
        <end position="39"/>
    </location>
</feature>
<gene>
    <name evidence="2" type="ORF">FCALED_LOCUS13952</name>
</gene>
<feature type="region of interest" description="Disordered" evidence="1">
    <location>
        <begin position="336"/>
        <end position="373"/>
    </location>
</feature>
<keyword evidence="3" id="KW-1185">Reference proteome</keyword>
<comment type="caution">
    <text evidence="2">The sequence shown here is derived from an EMBL/GenBank/DDBJ whole genome shotgun (WGS) entry which is preliminary data.</text>
</comment>
<protein>
    <submittedName>
        <fullName evidence="2">15728_t:CDS:1</fullName>
    </submittedName>
</protein>
<feature type="non-terminal residue" evidence="2">
    <location>
        <position position="1"/>
    </location>
</feature>
<feature type="compositionally biased region" description="Polar residues" evidence="1">
    <location>
        <begin position="1"/>
        <end position="18"/>
    </location>
</feature>
<feature type="region of interest" description="Disordered" evidence="1">
    <location>
        <begin position="1"/>
        <end position="41"/>
    </location>
</feature>
<sequence>CDTPQTAKSIASLFQSDKTNPEESDPNSASIITSPTQSLENHESIEQAIKTLEEKIKLDQHEHAIRILLRQLQQPEYKNETVDDDSSTVSKKKPVRTNKLAGTFPKSRPQSGFYSYNNNSQRSQTIIERKTPIVSTLPAKNLCTCRDPDSFWCRVCENRRFKAAFPKWTSGNKIIDAFIQETQLTTAGPFNYLEWIPFDKFRYIKSLGEGGYGSLSTATWLEGPRSLQDEKMRTKWKRDIRKKVVLKFLRNSEHITQEYLKSLHRTLHDWARKIIETPKLPYKVNTEFAVAEQWRIRRHSPATTEVIHQKAKYTSQLFDFRELNIPDMEEMACEISHSEHAQSQQPAAESNTPPNHDTINQKTPSKEHVEIEF</sequence>
<dbReference type="Proteomes" id="UP000789570">
    <property type="component" value="Unassembled WGS sequence"/>
</dbReference>
<reference evidence="2" key="1">
    <citation type="submission" date="2021-06" db="EMBL/GenBank/DDBJ databases">
        <authorList>
            <person name="Kallberg Y."/>
            <person name="Tangrot J."/>
            <person name="Rosling A."/>
        </authorList>
    </citation>
    <scope>NUCLEOTIDE SEQUENCE</scope>
    <source>
        <strain evidence="2">UK204</strain>
    </source>
</reference>
<accession>A0A9N9HYM2</accession>
<dbReference type="OrthoDB" id="6718656at2759"/>
<feature type="compositionally biased region" description="Basic and acidic residues" evidence="1">
    <location>
        <begin position="364"/>
        <end position="373"/>
    </location>
</feature>
<feature type="compositionally biased region" description="Polar residues" evidence="1">
    <location>
        <begin position="341"/>
        <end position="363"/>
    </location>
</feature>
<evidence type="ECO:0000313" key="2">
    <source>
        <dbReference type="EMBL" id="CAG8711723.1"/>
    </source>
</evidence>
<evidence type="ECO:0000313" key="3">
    <source>
        <dbReference type="Proteomes" id="UP000789570"/>
    </source>
</evidence>